<comment type="caution">
    <text evidence="5">The sequence shown here is derived from an EMBL/GenBank/DDBJ whole genome shotgun (WGS) entry which is preliminary data.</text>
</comment>
<dbReference type="GO" id="GO:0016757">
    <property type="term" value="F:glycosyltransferase activity"/>
    <property type="evidence" value="ECO:0007669"/>
    <property type="project" value="InterPro"/>
</dbReference>
<evidence type="ECO:0000313" key="5">
    <source>
        <dbReference type="EMBL" id="MYH64012.1"/>
    </source>
</evidence>
<sequence>MHVVVSGWFWGQHDTGSGQYLHRLLPHLAALSDSHRITDGADVSGLGQPHEPVQKGNNQKHARYTLLLPRNPLDNEHLNALEAYDSQLTVVLSTPPPLPRQLAKLYWEQVTVPRRARSLGADLLLVPYWAAPLWQPVPTVVTVHDLIPLLLPPYRGGWRGRFYTRLVSTSARRCAAVVTVSDASKRDIVRYLGVPDERVTTVYHGPNREDDDEEKRGDDPTLDRIPRVARKYALPERYFLYLGGFDVRKNVLRIVSAYRRYLDLGGDPAVKLVVAGKLPTADTPFFPDPQRLVRQLELTDHVRFIGWVDEEDKEPLFSGAAAFLFPSQYEGFGMMLLEAMAAGSPVITSSE</sequence>
<evidence type="ECO:0000256" key="1">
    <source>
        <dbReference type="ARBA" id="ARBA00022679"/>
    </source>
</evidence>
<name>A0A6B1G2C6_9CHLR</name>
<dbReference type="EMBL" id="VYDA01000727">
    <property type="protein sequence ID" value="MYH64012.1"/>
    <property type="molecule type" value="Genomic_DNA"/>
</dbReference>
<feature type="domain" description="Glycosyl transferase family 1" evidence="3">
    <location>
        <begin position="235"/>
        <end position="349"/>
    </location>
</feature>
<evidence type="ECO:0000259" key="3">
    <source>
        <dbReference type="Pfam" id="PF00534"/>
    </source>
</evidence>
<feature type="region of interest" description="Disordered" evidence="2">
    <location>
        <begin position="202"/>
        <end position="221"/>
    </location>
</feature>
<reference evidence="5" key="1">
    <citation type="submission" date="2019-09" db="EMBL/GenBank/DDBJ databases">
        <title>Characterisation of the sponge microbiome using genome-centric metagenomics.</title>
        <authorList>
            <person name="Engelberts J.P."/>
            <person name="Robbins S.J."/>
            <person name="De Goeij J.M."/>
            <person name="Aranda M."/>
            <person name="Bell S.C."/>
            <person name="Webster N.S."/>
        </authorList>
    </citation>
    <scope>NUCLEOTIDE SEQUENCE</scope>
    <source>
        <strain evidence="5">SB0675_bin_29</strain>
    </source>
</reference>
<dbReference type="PANTHER" id="PTHR46401:SF2">
    <property type="entry name" value="GLYCOSYLTRANSFERASE WBBK-RELATED"/>
    <property type="match status" value="1"/>
</dbReference>
<dbReference type="PANTHER" id="PTHR46401">
    <property type="entry name" value="GLYCOSYLTRANSFERASE WBBK-RELATED"/>
    <property type="match status" value="1"/>
</dbReference>
<protein>
    <submittedName>
        <fullName evidence="5">Glycosyltransferase family 4 protein</fullName>
    </submittedName>
</protein>
<organism evidence="5">
    <name type="scientific">Caldilineaceae bacterium SB0675_bin_29</name>
    <dbReference type="NCBI Taxonomy" id="2605266"/>
    <lineage>
        <taxon>Bacteria</taxon>
        <taxon>Bacillati</taxon>
        <taxon>Chloroflexota</taxon>
        <taxon>Caldilineae</taxon>
        <taxon>Caldilineales</taxon>
        <taxon>Caldilineaceae</taxon>
    </lineage>
</organism>
<dbReference type="InterPro" id="IPR028098">
    <property type="entry name" value="Glyco_trans_4-like_N"/>
</dbReference>
<dbReference type="SUPFAM" id="SSF53756">
    <property type="entry name" value="UDP-Glycosyltransferase/glycogen phosphorylase"/>
    <property type="match status" value="1"/>
</dbReference>
<dbReference type="CDD" id="cd03809">
    <property type="entry name" value="GT4_MtfB-like"/>
    <property type="match status" value="1"/>
</dbReference>
<dbReference type="Pfam" id="PF13439">
    <property type="entry name" value="Glyco_transf_4"/>
    <property type="match status" value="1"/>
</dbReference>
<gene>
    <name evidence="5" type="ORF">F4148_20455</name>
</gene>
<evidence type="ECO:0000256" key="2">
    <source>
        <dbReference type="SAM" id="MobiDB-lite"/>
    </source>
</evidence>
<dbReference type="Pfam" id="PF00534">
    <property type="entry name" value="Glycos_transf_1"/>
    <property type="match status" value="1"/>
</dbReference>
<keyword evidence="1 5" id="KW-0808">Transferase</keyword>
<dbReference type="GO" id="GO:0009103">
    <property type="term" value="P:lipopolysaccharide biosynthetic process"/>
    <property type="evidence" value="ECO:0007669"/>
    <property type="project" value="TreeGrafter"/>
</dbReference>
<accession>A0A6B1G2C6</accession>
<proteinExistence type="predicted"/>
<evidence type="ECO:0000259" key="4">
    <source>
        <dbReference type="Pfam" id="PF13439"/>
    </source>
</evidence>
<dbReference type="Gene3D" id="3.40.50.2000">
    <property type="entry name" value="Glycogen Phosphorylase B"/>
    <property type="match status" value="2"/>
</dbReference>
<dbReference type="InterPro" id="IPR001296">
    <property type="entry name" value="Glyco_trans_1"/>
</dbReference>
<dbReference type="AlphaFoldDB" id="A0A6B1G2C6"/>
<feature type="domain" description="Glycosyltransferase subfamily 4-like N-terminal" evidence="4">
    <location>
        <begin position="86"/>
        <end position="205"/>
    </location>
</feature>